<accession>A0AAD9QYD0</accession>
<keyword evidence="1" id="KW-1133">Transmembrane helix</keyword>
<sequence>MRHQGNERAEIHKSGMRYLLDNVYIYVYQLTTKDCAHGMAFVICCSCEENKSVQQWLRWEHLSKYKIQYLKTYQERSRPTKDGKWKRSNLSISVALVVGRSHEFASTVTHELSVTIGVELTSLDVDPKMAFDVAYHGFAAGRATPGLYVVVPGLLRFLFFGCFNIFLHGFFRLLRAGLLISASDDVREWKSLLLLRWGGTSCSTSDIMDPLADGLTASHRAPFFPCGSRFSPSYFRVVGRSHEFTFTVTVDVVGVELTSLDVDPKMAFDVVYHGLAAGHCNTGPSCVAPGLLRFFFFLIFKIFFHGCFEAFWGWAPPSPPSPLPQMMSGREVLAAVKIGGGGAHPEAQLTLWRLANEWCKLW</sequence>
<proteinExistence type="predicted"/>
<evidence type="ECO:0000313" key="3">
    <source>
        <dbReference type="Proteomes" id="UP001249851"/>
    </source>
</evidence>
<keyword evidence="1" id="KW-0472">Membrane</keyword>
<evidence type="ECO:0000256" key="1">
    <source>
        <dbReference type="SAM" id="Phobius"/>
    </source>
</evidence>
<feature type="transmembrane region" description="Helical" evidence="1">
    <location>
        <begin position="146"/>
        <end position="167"/>
    </location>
</feature>
<keyword evidence="3" id="KW-1185">Reference proteome</keyword>
<protein>
    <submittedName>
        <fullName evidence="2">Uncharacterized protein</fullName>
    </submittedName>
</protein>
<keyword evidence="1" id="KW-0812">Transmembrane</keyword>
<dbReference type="AlphaFoldDB" id="A0AAD9QYD0"/>
<name>A0AAD9QYD0_ACRCE</name>
<dbReference type="Proteomes" id="UP001249851">
    <property type="component" value="Unassembled WGS sequence"/>
</dbReference>
<gene>
    <name evidence="2" type="ORF">P5673_005645</name>
</gene>
<dbReference type="EMBL" id="JARQWQ010000009">
    <property type="protein sequence ID" value="KAK2569797.1"/>
    <property type="molecule type" value="Genomic_DNA"/>
</dbReference>
<comment type="caution">
    <text evidence="2">The sequence shown here is derived from an EMBL/GenBank/DDBJ whole genome shotgun (WGS) entry which is preliminary data.</text>
</comment>
<reference evidence="2" key="2">
    <citation type="journal article" date="2023" name="Science">
        <title>Genomic signatures of disease resistance in endangered staghorn corals.</title>
        <authorList>
            <person name="Vollmer S.V."/>
            <person name="Selwyn J.D."/>
            <person name="Despard B.A."/>
            <person name="Roesel C.L."/>
        </authorList>
    </citation>
    <scope>NUCLEOTIDE SEQUENCE</scope>
    <source>
        <strain evidence="2">K2</strain>
    </source>
</reference>
<organism evidence="2 3">
    <name type="scientific">Acropora cervicornis</name>
    <name type="common">Staghorn coral</name>
    <dbReference type="NCBI Taxonomy" id="6130"/>
    <lineage>
        <taxon>Eukaryota</taxon>
        <taxon>Metazoa</taxon>
        <taxon>Cnidaria</taxon>
        <taxon>Anthozoa</taxon>
        <taxon>Hexacorallia</taxon>
        <taxon>Scleractinia</taxon>
        <taxon>Astrocoeniina</taxon>
        <taxon>Acroporidae</taxon>
        <taxon>Acropora</taxon>
    </lineage>
</organism>
<evidence type="ECO:0000313" key="2">
    <source>
        <dbReference type="EMBL" id="KAK2569797.1"/>
    </source>
</evidence>
<reference evidence="2" key="1">
    <citation type="journal article" date="2023" name="G3 (Bethesda)">
        <title>Whole genome assembly and annotation of the endangered Caribbean coral Acropora cervicornis.</title>
        <authorList>
            <person name="Selwyn J.D."/>
            <person name="Vollmer S.V."/>
        </authorList>
    </citation>
    <scope>NUCLEOTIDE SEQUENCE</scope>
    <source>
        <strain evidence="2">K2</strain>
    </source>
</reference>